<dbReference type="EMBL" id="VIGC01000001">
    <property type="protein sequence ID" value="TQE97836.1"/>
    <property type="molecule type" value="Genomic_DNA"/>
</dbReference>
<evidence type="ECO:0000259" key="10">
    <source>
        <dbReference type="Pfam" id="PF13231"/>
    </source>
</evidence>
<feature type="transmembrane region" description="Helical" evidence="8">
    <location>
        <begin position="191"/>
        <end position="219"/>
    </location>
</feature>
<keyword evidence="3" id="KW-0328">Glycosyltransferase</keyword>
<dbReference type="GO" id="GO:0005886">
    <property type="term" value="C:plasma membrane"/>
    <property type="evidence" value="ECO:0007669"/>
    <property type="project" value="UniProtKB-SubCell"/>
</dbReference>
<dbReference type="Proteomes" id="UP000317371">
    <property type="component" value="Unassembled WGS sequence"/>
</dbReference>
<name>A0A540VMA6_9CHLR</name>
<proteinExistence type="predicted"/>
<feature type="transmembrane region" description="Helical" evidence="8">
    <location>
        <begin position="367"/>
        <end position="389"/>
    </location>
</feature>
<evidence type="ECO:0000256" key="8">
    <source>
        <dbReference type="SAM" id="Phobius"/>
    </source>
</evidence>
<dbReference type="AlphaFoldDB" id="A0A540VMA6"/>
<dbReference type="Pfam" id="PF13231">
    <property type="entry name" value="PMT_2"/>
    <property type="match status" value="1"/>
</dbReference>
<accession>A0A540VMA6</accession>
<feature type="domain" description="Glycosyltransferase RgtA/B/C/D-like" evidence="10">
    <location>
        <begin position="113"/>
        <end position="231"/>
    </location>
</feature>
<protein>
    <submittedName>
        <fullName evidence="11">Phospholipid carrier-dependent glycosyltransferase</fullName>
    </submittedName>
</protein>
<dbReference type="PANTHER" id="PTHR33908:SF11">
    <property type="entry name" value="MEMBRANE PROTEIN"/>
    <property type="match status" value="1"/>
</dbReference>
<feature type="transmembrane region" description="Helical" evidence="8">
    <location>
        <begin position="160"/>
        <end position="179"/>
    </location>
</feature>
<evidence type="ECO:0000313" key="11">
    <source>
        <dbReference type="EMBL" id="TQE97836.1"/>
    </source>
</evidence>
<evidence type="ECO:0000256" key="3">
    <source>
        <dbReference type="ARBA" id="ARBA00022676"/>
    </source>
</evidence>
<dbReference type="OrthoDB" id="141525at2"/>
<evidence type="ECO:0000256" key="2">
    <source>
        <dbReference type="ARBA" id="ARBA00022475"/>
    </source>
</evidence>
<sequence>MSTRQKALASLLLFLCLWLPRSLQLDHFVAVDERSWLTRAGNFYLALSRGDWAGTYQRYHPGVTTMWLGMAGYLWRYPDYAAEAPEQIESMSEGVEDFLRAHGRDPMALLAAGRLAVVTVIALALVVAFWLAVDLVGLATAAVGFLLIALEPFFLGLSRMLHVDGLSSTFMFLSLLAFLRYQQRGRRGDLILSGVVAGLAWLTKSPAFFLIPFVGLLALTQAARERFRLPVLRKLAMELGIWGGLGVGVFFLLWPAMWVQPLAAIRDILSAAGESAAEGHSKAIYFNGRVIDGDPGPLFYPLTYLWRTTPVVMIGLILALWTAVRREPAGRSPFAVPGRRRTAGLLALYVLAFTAFMTLGSKKFPRYLIPAYLPLDLLAALGWVGLAAWLQERLPTIRRRWIAAGLPALAVALQAALALPHFPYYFTYYNPLLGGSAKAPEVMMIGLGEGLDQAARYLMEKPQAERLTVASWYRGGSFSYIFPYRSVDIEEFYRADYAVLYAHQWQRQVPDRRLLDYFAGLPPERVITLHGTEYVRIYNLHTVPPPTYFTDWGHAIRLVDHEILEGPVQPGQDFVVRLRLYTLAPLAENLSVVVRLVDQAGNEVARSEGWPYGSPTSTWQSGEVYVDGHKFRLPDEAPPGYYRIEVAFYEPDSQELLTPTVAGTDTPRPTFLPIDYLSVGKLPYSPTLMLRPPADLGETIRLVGADVEGPETPAPGTSLKVVLFWKQRSYNQVDYTVFIHLIGPDGQTVAQFDSQPLGGFVPTSLWHDGEIIIDPHVIQIPADAPSGPYHLRLGLYELATLQRLPVRMGDEPRGDSVDLVTFMVQ</sequence>
<dbReference type="InterPro" id="IPR038731">
    <property type="entry name" value="RgtA/B/C-like"/>
</dbReference>
<evidence type="ECO:0000256" key="5">
    <source>
        <dbReference type="ARBA" id="ARBA00022692"/>
    </source>
</evidence>
<comment type="subcellular location">
    <subcellularLocation>
        <location evidence="1">Cell membrane</location>
        <topology evidence="1">Multi-pass membrane protein</topology>
    </subcellularLocation>
</comment>
<dbReference type="GO" id="GO:0009103">
    <property type="term" value="P:lipopolysaccharide biosynthetic process"/>
    <property type="evidence" value="ECO:0007669"/>
    <property type="project" value="UniProtKB-ARBA"/>
</dbReference>
<feature type="transmembrane region" description="Helical" evidence="8">
    <location>
        <begin position="304"/>
        <end position="323"/>
    </location>
</feature>
<keyword evidence="12" id="KW-1185">Reference proteome</keyword>
<dbReference type="PANTHER" id="PTHR33908">
    <property type="entry name" value="MANNOSYLTRANSFERASE YKCB-RELATED"/>
    <property type="match status" value="1"/>
</dbReference>
<evidence type="ECO:0000256" key="6">
    <source>
        <dbReference type="ARBA" id="ARBA00022989"/>
    </source>
</evidence>
<reference evidence="11 12" key="1">
    <citation type="submission" date="2019-06" db="EMBL/GenBank/DDBJ databases">
        <title>Genome sequence of Litorilinea aerophila BAA-2444.</title>
        <authorList>
            <person name="Maclea K.S."/>
            <person name="Maurais E.G."/>
            <person name="Iannazzi L.C."/>
        </authorList>
    </citation>
    <scope>NUCLEOTIDE SEQUENCE [LARGE SCALE GENOMIC DNA]</scope>
    <source>
        <strain evidence="11 12">ATCC BAA-2444</strain>
    </source>
</reference>
<feature type="transmembrane region" description="Helical" evidence="8">
    <location>
        <begin position="343"/>
        <end position="361"/>
    </location>
</feature>
<keyword evidence="7 8" id="KW-0472">Membrane</keyword>
<keyword evidence="5 8" id="KW-0812">Transmembrane</keyword>
<feature type="transmembrane region" description="Helical" evidence="8">
    <location>
        <begin position="115"/>
        <end position="148"/>
    </location>
</feature>
<organism evidence="11 12">
    <name type="scientific">Litorilinea aerophila</name>
    <dbReference type="NCBI Taxonomy" id="1204385"/>
    <lineage>
        <taxon>Bacteria</taxon>
        <taxon>Bacillati</taxon>
        <taxon>Chloroflexota</taxon>
        <taxon>Caldilineae</taxon>
        <taxon>Caldilineales</taxon>
        <taxon>Caldilineaceae</taxon>
        <taxon>Litorilinea</taxon>
    </lineage>
</organism>
<evidence type="ECO:0000256" key="1">
    <source>
        <dbReference type="ARBA" id="ARBA00004651"/>
    </source>
</evidence>
<evidence type="ECO:0000256" key="9">
    <source>
        <dbReference type="SAM" id="SignalP"/>
    </source>
</evidence>
<evidence type="ECO:0000256" key="4">
    <source>
        <dbReference type="ARBA" id="ARBA00022679"/>
    </source>
</evidence>
<keyword evidence="4 11" id="KW-0808">Transferase</keyword>
<evidence type="ECO:0000256" key="7">
    <source>
        <dbReference type="ARBA" id="ARBA00023136"/>
    </source>
</evidence>
<keyword evidence="9" id="KW-0732">Signal</keyword>
<keyword evidence="2" id="KW-1003">Cell membrane</keyword>
<gene>
    <name evidence="11" type="ORF">FKZ61_00180</name>
</gene>
<dbReference type="InParanoid" id="A0A540VMA6"/>
<dbReference type="GO" id="GO:0016763">
    <property type="term" value="F:pentosyltransferase activity"/>
    <property type="evidence" value="ECO:0007669"/>
    <property type="project" value="TreeGrafter"/>
</dbReference>
<dbReference type="RefSeq" id="WP_141608046.1">
    <property type="nucleotide sequence ID" value="NZ_VIGC02000001.1"/>
</dbReference>
<feature type="transmembrane region" description="Helical" evidence="8">
    <location>
        <begin position="401"/>
        <end position="422"/>
    </location>
</feature>
<feature type="chain" id="PRO_5021743864" evidence="9">
    <location>
        <begin position="26"/>
        <end position="825"/>
    </location>
</feature>
<evidence type="ECO:0000313" key="12">
    <source>
        <dbReference type="Proteomes" id="UP000317371"/>
    </source>
</evidence>
<feature type="signal peptide" evidence="9">
    <location>
        <begin position="1"/>
        <end position="25"/>
    </location>
</feature>
<comment type="caution">
    <text evidence="11">The sequence shown here is derived from an EMBL/GenBank/DDBJ whole genome shotgun (WGS) entry which is preliminary data.</text>
</comment>
<dbReference type="InterPro" id="IPR050297">
    <property type="entry name" value="LipidA_mod_glycosyltrf_83"/>
</dbReference>
<keyword evidence="6 8" id="KW-1133">Transmembrane helix</keyword>
<feature type="transmembrane region" description="Helical" evidence="8">
    <location>
        <begin position="239"/>
        <end position="259"/>
    </location>
</feature>